<keyword evidence="2 5" id="KW-0812">Transmembrane</keyword>
<name>A0A1Y0IAQ3_9GAMM</name>
<dbReference type="GO" id="GO:0016020">
    <property type="term" value="C:membrane"/>
    <property type="evidence" value="ECO:0007669"/>
    <property type="project" value="UniProtKB-SubCell"/>
</dbReference>
<dbReference type="Pfam" id="PF01124">
    <property type="entry name" value="MAPEG"/>
    <property type="match status" value="1"/>
</dbReference>
<accession>A0A1Y0IAQ3</accession>
<feature type="transmembrane region" description="Helical" evidence="5">
    <location>
        <begin position="6"/>
        <end position="27"/>
    </location>
</feature>
<comment type="subcellular location">
    <subcellularLocation>
        <location evidence="1">Membrane</location>
    </subcellularLocation>
</comment>
<dbReference type="SUPFAM" id="SSF161084">
    <property type="entry name" value="MAPEG domain-like"/>
    <property type="match status" value="1"/>
</dbReference>
<evidence type="ECO:0000313" key="7">
    <source>
        <dbReference type="Proteomes" id="UP000196027"/>
    </source>
</evidence>
<dbReference type="EMBL" id="CP021425">
    <property type="protein sequence ID" value="ARU56504.1"/>
    <property type="molecule type" value="Genomic_DNA"/>
</dbReference>
<feature type="transmembrane region" description="Helical" evidence="5">
    <location>
        <begin position="113"/>
        <end position="130"/>
    </location>
</feature>
<sequence length="131" mass="14836">MTSEVLFHLMLGHLVWVAILYVALTVVRAPFVWSITVSDLIGEKFAEWEPRISANLSNQFEWPVFFYVGALLAFQSEKQSEMIVVFSASLFLIGRIVHSVIQIGLPSVRLRGVVFMPNFLAVLGVWFGLFM</sequence>
<keyword evidence="7" id="KW-1185">Reference proteome</keyword>
<keyword evidence="4 5" id="KW-0472">Membrane</keyword>
<evidence type="ECO:0000256" key="1">
    <source>
        <dbReference type="ARBA" id="ARBA00004370"/>
    </source>
</evidence>
<reference evidence="6 7" key="1">
    <citation type="submission" date="2017-05" db="EMBL/GenBank/DDBJ databases">
        <title>Genomic insights into alkan degradation activity of Oleiphilus messinensis.</title>
        <authorList>
            <person name="Kozyavkin S.A."/>
            <person name="Slesarev A.I."/>
            <person name="Golyshin P.N."/>
            <person name="Korzhenkov A."/>
            <person name="Golyshina O.N."/>
            <person name="Toshchakov S.V."/>
        </authorList>
    </citation>
    <scope>NUCLEOTIDE SEQUENCE [LARGE SCALE GENOMIC DNA]</scope>
    <source>
        <strain evidence="6 7">ME102</strain>
    </source>
</reference>
<evidence type="ECO:0000313" key="6">
    <source>
        <dbReference type="EMBL" id="ARU56504.1"/>
    </source>
</evidence>
<gene>
    <name evidence="6" type="ORF">OLMES_2443</name>
</gene>
<evidence type="ECO:0008006" key="8">
    <source>
        <dbReference type="Google" id="ProtNLM"/>
    </source>
</evidence>
<dbReference type="Proteomes" id="UP000196027">
    <property type="component" value="Chromosome"/>
</dbReference>
<evidence type="ECO:0000256" key="3">
    <source>
        <dbReference type="ARBA" id="ARBA00022989"/>
    </source>
</evidence>
<feature type="transmembrane region" description="Helical" evidence="5">
    <location>
        <begin position="82"/>
        <end position="101"/>
    </location>
</feature>
<keyword evidence="3 5" id="KW-1133">Transmembrane helix</keyword>
<protein>
    <recommendedName>
        <fullName evidence="8">MAPEG family protein</fullName>
    </recommendedName>
</protein>
<dbReference type="AlphaFoldDB" id="A0A1Y0IAQ3"/>
<dbReference type="InterPro" id="IPR001129">
    <property type="entry name" value="Membr-assoc_MAPEG"/>
</dbReference>
<evidence type="ECO:0000256" key="2">
    <source>
        <dbReference type="ARBA" id="ARBA00022692"/>
    </source>
</evidence>
<proteinExistence type="predicted"/>
<dbReference type="KEGG" id="ome:OLMES_2443"/>
<organism evidence="6 7">
    <name type="scientific">Oleiphilus messinensis</name>
    <dbReference type="NCBI Taxonomy" id="141451"/>
    <lineage>
        <taxon>Bacteria</taxon>
        <taxon>Pseudomonadati</taxon>
        <taxon>Pseudomonadota</taxon>
        <taxon>Gammaproteobacteria</taxon>
        <taxon>Oceanospirillales</taxon>
        <taxon>Oleiphilaceae</taxon>
        <taxon>Oleiphilus</taxon>
    </lineage>
</organism>
<evidence type="ECO:0000256" key="4">
    <source>
        <dbReference type="ARBA" id="ARBA00023136"/>
    </source>
</evidence>
<dbReference type="InterPro" id="IPR023352">
    <property type="entry name" value="MAPEG-like_dom_sf"/>
</dbReference>
<evidence type="ECO:0000256" key="5">
    <source>
        <dbReference type="SAM" id="Phobius"/>
    </source>
</evidence>
<dbReference type="Gene3D" id="1.20.120.550">
    <property type="entry name" value="Membrane associated eicosanoid/glutathione metabolism-like domain"/>
    <property type="match status" value="1"/>
</dbReference>